<evidence type="ECO:0000256" key="2">
    <source>
        <dbReference type="SAM" id="Phobius"/>
    </source>
</evidence>
<dbReference type="EMBL" id="CP006934">
    <property type="protein sequence ID" value="AHI53548.1"/>
    <property type="molecule type" value="Genomic_DNA"/>
</dbReference>
<feature type="compositionally biased region" description="Basic and acidic residues" evidence="1">
    <location>
        <begin position="121"/>
        <end position="140"/>
    </location>
</feature>
<dbReference type="STRING" id="1276257.SSABA_v1c01360"/>
<reference evidence="3 4" key="1">
    <citation type="journal article" date="2014" name="Genome Biol. Evol.">
        <title>Molecular evolution of the substrate utilization strategies and putative virulence factors in mosquito-associated Spiroplasma species.</title>
        <authorList>
            <person name="Chang T.H."/>
            <person name="Lo W.S."/>
            <person name="Ku C."/>
            <person name="Chen L.L."/>
            <person name="Kuo C.H."/>
        </authorList>
    </citation>
    <scope>NUCLEOTIDE SEQUENCE [LARGE SCALE GENOMIC DNA]</scope>
    <source>
        <strain evidence="3">Ar-1343</strain>
    </source>
</reference>
<gene>
    <name evidence="3" type="ORF">SSABA_v1c01360</name>
</gene>
<dbReference type="KEGG" id="ssab:SSABA_v1c01360"/>
<evidence type="ECO:0000313" key="4">
    <source>
        <dbReference type="Proteomes" id="UP000019265"/>
    </source>
</evidence>
<feature type="transmembrane region" description="Helical" evidence="2">
    <location>
        <begin position="47"/>
        <end position="69"/>
    </location>
</feature>
<feature type="region of interest" description="Disordered" evidence="1">
    <location>
        <begin position="120"/>
        <end position="146"/>
    </location>
</feature>
<evidence type="ECO:0000313" key="3">
    <source>
        <dbReference type="EMBL" id="AHI53548.1"/>
    </source>
</evidence>
<name>W6A8R0_9MOLU</name>
<feature type="transmembrane region" description="Helical" evidence="2">
    <location>
        <begin position="89"/>
        <end position="111"/>
    </location>
</feature>
<protein>
    <submittedName>
        <fullName evidence="3">Uncharacterized protein</fullName>
    </submittedName>
</protein>
<organism evidence="3 4">
    <name type="scientific">Spiroplasma sabaudiense Ar-1343</name>
    <dbReference type="NCBI Taxonomy" id="1276257"/>
    <lineage>
        <taxon>Bacteria</taxon>
        <taxon>Bacillati</taxon>
        <taxon>Mycoplasmatota</taxon>
        <taxon>Mollicutes</taxon>
        <taxon>Entomoplasmatales</taxon>
        <taxon>Spiroplasmataceae</taxon>
        <taxon>Spiroplasma</taxon>
    </lineage>
</organism>
<evidence type="ECO:0000256" key="1">
    <source>
        <dbReference type="SAM" id="MobiDB-lite"/>
    </source>
</evidence>
<accession>W6A8R0</accession>
<feature type="transmembrane region" description="Helical" evidence="2">
    <location>
        <begin position="12"/>
        <end position="35"/>
    </location>
</feature>
<proteinExistence type="predicted"/>
<sequence>MKEKYYKIARGFNLAYIIITSVSLIILAIIFITSLVLSPVNISEYNLMALIIQVSSLIGIAILLIIPIIGEVIIKRQIKNSDDKPHTTLAFFMIFFIPLFGFFSGLMILIADTNNNIENNSPKKEKYKNSEPKKSKKESDFVDLVM</sequence>
<dbReference type="Proteomes" id="UP000019265">
    <property type="component" value="Chromosome"/>
</dbReference>
<dbReference type="RefSeq" id="WP_025250686.1">
    <property type="nucleotide sequence ID" value="NZ_CP006934.1"/>
</dbReference>
<dbReference type="PATRIC" id="fig|1276257.3.peg.138"/>
<keyword evidence="2" id="KW-0472">Membrane</keyword>
<keyword evidence="2" id="KW-1133">Transmembrane helix</keyword>
<dbReference type="HOGENOM" id="CLU_1776284_0_0_14"/>
<dbReference type="AlphaFoldDB" id="W6A8R0"/>
<keyword evidence="4" id="KW-1185">Reference proteome</keyword>
<keyword evidence="2" id="KW-0812">Transmembrane</keyword>